<feature type="signal peptide" evidence="1">
    <location>
        <begin position="1"/>
        <end position="22"/>
    </location>
</feature>
<evidence type="ECO:0000256" key="1">
    <source>
        <dbReference type="SAM" id="SignalP"/>
    </source>
</evidence>
<proteinExistence type="predicted"/>
<evidence type="ECO:0000313" key="4">
    <source>
        <dbReference type="RefSeq" id="XP_013785461.2"/>
    </source>
</evidence>
<keyword evidence="3" id="KW-1185">Reference proteome</keyword>
<name>A0ABM1BNB6_LIMPO</name>
<reference evidence="4" key="1">
    <citation type="submission" date="2025-08" db="UniProtKB">
        <authorList>
            <consortium name="RefSeq"/>
        </authorList>
    </citation>
    <scope>IDENTIFICATION</scope>
    <source>
        <tissue evidence="4">Muscle</tissue>
    </source>
</reference>
<protein>
    <submittedName>
        <fullName evidence="4">Tyrosine-protein kinase transmembrane receptor ROR2-like</fullName>
    </submittedName>
</protein>
<accession>A0ABM1BNB6</accession>
<evidence type="ECO:0000259" key="2">
    <source>
        <dbReference type="PROSITE" id="PS50835"/>
    </source>
</evidence>
<dbReference type="InterPro" id="IPR036179">
    <property type="entry name" value="Ig-like_dom_sf"/>
</dbReference>
<dbReference type="SUPFAM" id="SSF48726">
    <property type="entry name" value="Immunoglobulin"/>
    <property type="match status" value="1"/>
</dbReference>
<keyword evidence="1" id="KW-0732">Signal</keyword>
<dbReference type="InterPro" id="IPR013098">
    <property type="entry name" value="Ig_I-set"/>
</dbReference>
<dbReference type="InterPro" id="IPR013783">
    <property type="entry name" value="Ig-like_fold"/>
</dbReference>
<dbReference type="InterPro" id="IPR007110">
    <property type="entry name" value="Ig-like_dom"/>
</dbReference>
<organism evidence="3 4">
    <name type="scientific">Limulus polyphemus</name>
    <name type="common">Atlantic horseshoe crab</name>
    <dbReference type="NCBI Taxonomy" id="6850"/>
    <lineage>
        <taxon>Eukaryota</taxon>
        <taxon>Metazoa</taxon>
        <taxon>Ecdysozoa</taxon>
        <taxon>Arthropoda</taxon>
        <taxon>Chelicerata</taxon>
        <taxon>Merostomata</taxon>
        <taxon>Xiphosura</taxon>
        <taxon>Limulidae</taxon>
        <taxon>Limulus</taxon>
    </lineage>
</organism>
<dbReference type="RefSeq" id="XP_013785461.2">
    <property type="nucleotide sequence ID" value="XM_013930007.2"/>
</dbReference>
<feature type="domain" description="Ig-like" evidence="2">
    <location>
        <begin position="108"/>
        <end position="184"/>
    </location>
</feature>
<feature type="chain" id="PRO_5045270784" evidence="1">
    <location>
        <begin position="23"/>
        <end position="226"/>
    </location>
</feature>
<dbReference type="Gene3D" id="2.60.40.10">
    <property type="entry name" value="Immunoglobulins"/>
    <property type="match status" value="1"/>
</dbReference>
<gene>
    <name evidence="4" type="primary">LOC106469508</name>
</gene>
<sequence length="226" mass="24979">MLYQLVVILMLIVSLGGGAVSSVNVPSPDFPATRHDHVILPSISLYEDVSDIEVASEDDESRDAIGFEAGSEFSTPLTHWTSGTALNGSQEYFLRVERPLVNITRFPGQKTKLFCAFNGHPTPVIHWYKNEAPLQEERGRVDIRHKDNGKGHVSSRVRLHYLDTLDTAFYKCEASNGFKTVETTGILKVNGGNIRTPNSMPEYPPVIVPHFPALGGSFHDFVGKKS</sequence>
<dbReference type="Proteomes" id="UP000694941">
    <property type="component" value="Unplaced"/>
</dbReference>
<dbReference type="GeneID" id="106469508"/>
<evidence type="ECO:0000313" key="3">
    <source>
        <dbReference type="Proteomes" id="UP000694941"/>
    </source>
</evidence>
<dbReference type="Pfam" id="PF07679">
    <property type="entry name" value="I-set"/>
    <property type="match status" value="1"/>
</dbReference>
<dbReference type="PROSITE" id="PS50835">
    <property type="entry name" value="IG_LIKE"/>
    <property type="match status" value="1"/>
</dbReference>